<accession>A0A5B2VXW7</accession>
<reference evidence="2 3" key="1">
    <citation type="submission" date="2019-09" db="EMBL/GenBank/DDBJ databases">
        <title>Chitinophaga ginsengihumi sp. nov., isolated from soil of ginseng rhizosphere.</title>
        <authorList>
            <person name="Lee J."/>
        </authorList>
    </citation>
    <scope>NUCLEOTIDE SEQUENCE [LARGE SCALE GENOMIC DNA]</scope>
    <source>
        <strain evidence="2 3">BN140078</strain>
    </source>
</reference>
<comment type="caution">
    <text evidence="2">The sequence shown here is derived from an EMBL/GenBank/DDBJ whole genome shotgun (WGS) entry which is preliminary data.</text>
</comment>
<dbReference type="EMBL" id="VUOC01000002">
    <property type="protein sequence ID" value="KAA2243885.1"/>
    <property type="molecule type" value="Genomic_DNA"/>
</dbReference>
<dbReference type="GO" id="GO:0000166">
    <property type="term" value="F:nucleotide binding"/>
    <property type="evidence" value="ECO:0007669"/>
    <property type="project" value="UniProtKB-KW"/>
</dbReference>
<evidence type="ECO:0000256" key="1">
    <source>
        <dbReference type="ARBA" id="ARBA00022741"/>
    </source>
</evidence>
<evidence type="ECO:0000313" key="3">
    <source>
        <dbReference type="Proteomes" id="UP000324611"/>
    </source>
</evidence>
<reference evidence="2 3" key="2">
    <citation type="submission" date="2019-09" db="EMBL/GenBank/DDBJ databases">
        <authorList>
            <person name="Jin C."/>
        </authorList>
    </citation>
    <scope>NUCLEOTIDE SEQUENCE [LARGE SCALE GENOMIC DNA]</scope>
    <source>
        <strain evidence="2 3">BN140078</strain>
    </source>
</reference>
<dbReference type="Gene3D" id="1.10.3090.10">
    <property type="entry name" value="cca-adding enzyme, domain 2"/>
    <property type="match status" value="1"/>
</dbReference>
<name>A0A5B2VXW7_9BACT</name>
<dbReference type="PANTHER" id="PTHR47545:SF1">
    <property type="entry name" value="MULTIFUNCTIONAL CCA PROTEIN"/>
    <property type="match status" value="1"/>
</dbReference>
<dbReference type="InterPro" id="IPR006675">
    <property type="entry name" value="HDIG_dom"/>
</dbReference>
<dbReference type="SUPFAM" id="SSF52540">
    <property type="entry name" value="P-loop containing nucleoside triphosphate hydrolases"/>
    <property type="match status" value="1"/>
</dbReference>
<dbReference type="InterPro" id="IPR003607">
    <property type="entry name" value="HD/PDEase_dom"/>
</dbReference>
<protein>
    <submittedName>
        <fullName evidence="2">AAA family ATPase</fullName>
    </submittedName>
</protein>
<dbReference type="SUPFAM" id="SSF109604">
    <property type="entry name" value="HD-domain/PDEase-like"/>
    <property type="match status" value="1"/>
</dbReference>
<dbReference type="InterPro" id="IPR027417">
    <property type="entry name" value="P-loop_NTPase"/>
</dbReference>
<dbReference type="PANTHER" id="PTHR47545">
    <property type="entry name" value="MULTIFUNCTIONAL CCA PROTEIN"/>
    <property type="match status" value="1"/>
</dbReference>
<sequence>MWTITDNKNWAYLEQRFEWVRVMALTPQDPIHHAEGNVAIHTQMVLQELEQATAYQALGPQEQEILWASALLHDVEKHSTTVTEPDGSITSNGHARKGAQTARRILYTEIPAPFEIREQVSALVRYHGLPLWIFEKPDPVKALVRASLEVNTVWLALLARADVLGRCCADQQEMLYRVDCFEELCKEYGCWGIAKPFTSSHARMHYLQREDAYLEYMPFEQPVTEVVLMSGLPGAGKDTFVQRNYKHWPVISLDGIREQHDIAATDKTGNGQVIQAAKELARAYLRKQTGFVWNATNTTRMMREQLISLFLSYGARVKIVYIESPYQQLHRQNKSREAAIPVIALDKLVHKLEVPVLWEAHEVEYYVG</sequence>
<keyword evidence="1" id="KW-0547">Nucleotide-binding</keyword>
<evidence type="ECO:0000313" key="2">
    <source>
        <dbReference type="EMBL" id="KAA2243885.1"/>
    </source>
</evidence>
<proteinExistence type="predicted"/>
<organism evidence="2 3">
    <name type="scientific">Chitinophaga agrisoli</name>
    <dbReference type="NCBI Taxonomy" id="2607653"/>
    <lineage>
        <taxon>Bacteria</taxon>
        <taxon>Pseudomonadati</taxon>
        <taxon>Bacteroidota</taxon>
        <taxon>Chitinophagia</taxon>
        <taxon>Chitinophagales</taxon>
        <taxon>Chitinophagaceae</taxon>
        <taxon>Chitinophaga</taxon>
    </lineage>
</organism>
<keyword evidence="3" id="KW-1185">Reference proteome</keyword>
<dbReference type="NCBIfam" id="TIGR00277">
    <property type="entry name" value="HDIG"/>
    <property type="match status" value="1"/>
</dbReference>
<dbReference type="Pfam" id="PF13671">
    <property type="entry name" value="AAA_33"/>
    <property type="match status" value="1"/>
</dbReference>
<gene>
    <name evidence="2" type="ORF">F0L74_12200</name>
</gene>
<dbReference type="CDD" id="cd00077">
    <property type="entry name" value="HDc"/>
    <property type="match status" value="1"/>
</dbReference>
<dbReference type="InterPro" id="IPR050124">
    <property type="entry name" value="tRNA_CCA-adding_enzyme"/>
</dbReference>
<dbReference type="AlphaFoldDB" id="A0A5B2VXW7"/>
<dbReference type="Proteomes" id="UP000324611">
    <property type="component" value="Unassembled WGS sequence"/>
</dbReference>
<dbReference type="Gene3D" id="3.40.50.300">
    <property type="entry name" value="P-loop containing nucleotide triphosphate hydrolases"/>
    <property type="match status" value="1"/>
</dbReference>